<comment type="caution">
    <text evidence="1">The sequence shown here is derived from an EMBL/GenBank/DDBJ whole genome shotgun (WGS) entry which is preliminary data.</text>
</comment>
<dbReference type="AlphaFoldDB" id="A0AAE0ZL09"/>
<dbReference type="SUPFAM" id="SSF56219">
    <property type="entry name" value="DNase I-like"/>
    <property type="match status" value="1"/>
</dbReference>
<protein>
    <recommendedName>
        <fullName evidence="3">Endonuclease/exonuclease/phosphatase domain-containing protein</fullName>
    </recommendedName>
</protein>
<evidence type="ECO:0000313" key="2">
    <source>
        <dbReference type="Proteomes" id="UP001283361"/>
    </source>
</evidence>
<dbReference type="InterPro" id="IPR036691">
    <property type="entry name" value="Endo/exonu/phosph_ase_sf"/>
</dbReference>
<dbReference type="EMBL" id="JAWDGP010003771">
    <property type="protein sequence ID" value="KAK3771097.1"/>
    <property type="molecule type" value="Genomic_DNA"/>
</dbReference>
<evidence type="ECO:0008006" key="3">
    <source>
        <dbReference type="Google" id="ProtNLM"/>
    </source>
</evidence>
<name>A0AAE0ZL09_9GAST</name>
<dbReference type="InterPro" id="IPR027124">
    <property type="entry name" value="Swc5/CFDP1/2"/>
</dbReference>
<sequence>MTLQLPIENKKCATLSSAYAQTMTNPADIKDKFYDELDALITAVPQTEKLLVLGDFNARVGTDHQTWEGIIGKCSRNGLLVLQTCAAHDLVITNTTFRLPARNKTSRMYPRSKHLYLIDYDITRKHVFQSHEPAVLEVSGYVIGEYILPDYS</sequence>
<keyword evidence="2" id="KW-1185">Reference proteome</keyword>
<gene>
    <name evidence="1" type="ORF">RRG08_034115</name>
</gene>
<dbReference type="Proteomes" id="UP001283361">
    <property type="component" value="Unassembled WGS sequence"/>
</dbReference>
<accession>A0AAE0ZL09</accession>
<evidence type="ECO:0000313" key="1">
    <source>
        <dbReference type="EMBL" id="KAK3771097.1"/>
    </source>
</evidence>
<proteinExistence type="predicted"/>
<dbReference type="PANTHER" id="PTHR23227">
    <property type="entry name" value="BUCENTAUR RELATED"/>
    <property type="match status" value="1"/>
</dbReference>
<organism evidence="1 2">
    <name type="scientific">Elysia crispata</name>
    <name type="common">lettuce slug</name>
    <dbReference type="NCBI Taxonomy" id="231223"/>
    <lineage>
        <taxon>Eukaryota</taxon>
        <taxon>Metazoa</taxon>
        <taxon>Spiralia</taxon>
        <taxon>Lophotrochozoa</taxon>
        <taxon>Mollusca</taxon>
        <taxon>Gastropoda</taxon>
        <taxon>Heterobranchia</taxon>
        <taxon>Euthyneura</taxon>
        <taxon>Panpulmonata</taxon>
        <taxon>Sacoglossa</taxon>
        <taxon>Placobranchoidea</taxon>
        <taxon>Plakobranchidae</taxon>
        <taxon>Elysia</taxon>
    </lineage>
</organism>
<dbReference type="PANTHER" id="PTHR23227:SF84">
    <property type="entry name" value="ENDONUCLEASE_EXONUCLEASE_PHOSPHATASE DOMAIN-CONTAINING PROTEIN"/>
    <property type="match status" value="1"/>
</dbReference>
<dbReference type="Gene3D" id="3.60.10.10">
    <property type="entry name" value="Endonuclease/exonuclease/phosphatase"/>
    <property type="match status" value="1"/>
</dbReference>
<reference evidence="1" key="1">
    <citation type="journal article" date="2023" name="G3 (Bethesda)">
        <title>A reference genome for the long-term kleptoplast-retaining sea slug Elysia crispata morphotype clarki.</title>
        <authorList>
            <person name="Eastman K.E."/>
            <person name="Pendleton A.L."/>
            <person name="Shaikh M.A."/>
            <person name="Suttiyut T."/>
            <person name="Ogas R."/>
            <person name="Tomko P."/>
            <person name="Gavelis G."/>
            <person name="Widhalm J.R."/>
            <person name="Wisecaver J.H."/>
        </authorList>
    </citation>
    <scope>NUCLEOTIDE SEQUENCE</scope>
    <source>
        <strain evidence="1">ECLA1</strain>
    </source>
</reference>